<dbReference type="PANTHER" id="PTHR21310:SF37">
    <property type="entry name" value="AMINOGLYCOSIDE PHOSPHOTRANSFERASE DOMAIN-CONTAINING PROTEIN"/>
    <property type="match status" value="1"/>
</dbReference>
<keyword evidence="2" id="KW-0418">Kinase</keyword>
<dbReference type="Proteomes" id="UP001273166">
    <property type="component" value="Unassembled WGS sequence"/>
</dbReference>
<keyword evidence="3" id="KW-1185">Reference proteome</keyword>
<evidence type="ECO:0000313" key="3">
    <source>
        <dbReference type="Proteomes" id="UP001273166"/>
    </source>
</evidence>
<dbReference type="SUPFAM" id="SSF56112">
    <property type="entry name" value="Protein kinase-like (PK-like)"/>
    <property type="match status" value="1"/>
</dbReference>
<proteinExistence type="predicted"/>
<gene>
    <name evidence="2" type="ORF">B0T15DRAFT_568620</name>
</gene>
<dbReference type="Gene3D" id="3.30.200.20">
    <property type="entry name" value="Phosphorylase Kinase, domain 1"/>
    <property type="match status" value="1"/>
</dbReference>
<comment type="caution">
    <text evidence="2">The sequence shown here is derived from an EMBL/GenBank/DDBJ whole genome shotgun (WGS) entry which is preliminary data.</text>
</comment>
<protein>
    <submittedName>
        <fullName evidence="2">Kinase-like domain-containing protein</fullName>
    </submittedName>
</protein>
<dbReference type="InterPro" id="IPR051678">
    <property type="entry name" value="AGP_Transferase"/>
</dbReference>
<accession>A0AAJ0GN65</accession>
<keyword evidence="2" id="KW-0808">Transferase</keyword>
<evidence type="ECO:0000313" key="2">
    <source>
        <dbReference type="EMBL" id="KAK3302830.1"/>
    </source>
</evidence>
<dbReference type="AlphaFoldDB" id="A0AAJ0GN65"/>
<name>A0AAJ0GN65_9PEZI</name>
<dbReference type="EMBL" id="JAUDZG010000006">
    <property type="protein sequence ID" value="KAK3302830.1"/>
    <property type="molecule type" value="Genomic_DNA"/>
</dbReference>
<dbReference type="GeneID" id="87889605"/>
<evidence type="ECO:0000256" key="1">
    <source>
        <dbReference type="SAM" id="MobiDB-lite"/>
    </source>
</evidence>
<feature type="region of interest" description="Disordered" evidence="1">
    <location>
        <begin position="1"/>
        <end position="30"/>
    </location>
</feature>
<dbReference type="PANTHER" id="PTHR21310">
    <property type="entry name" value="AMINOGLYCOSIDE PHOSPHOTRANSFERASE-RELATED-RELATED"/>
    <property type="match status" value="1"/>
</dbReference>
<reference evidence="2" key="1">
    <citation type="journal article" date="2023" name="Mol. Phylogenet. Evol.">
        <title>Genome-scale phylogeny and comparative genomics of the fungal order Sordariales.</title>
        <authorList>
            <person name="Hensen N."/>
            <person name="Bonometti L."/>
            <person name="Westerberg I."/>
            <person name="Brannstrom I.O."/>
            <person name="Guillou S."/>
            <person name="Cros-Aarteil S."/>
            <person name="Calhoun S."/>
            <person name="Haridas S."/>
            <person name="Kuo A."/>
            <person name="Mondo S."/>
            <person name="Pangilinan J."/>
            <person name="Riley R."/>
            <person name="LaButti K."/>
            <person name="Andreopoulos B."/>
            <person name="Lipzen A."/>
            <person name="Chen C."/>
            <person name="Yan M."/>
            <person name="Daum C."/>
            <person name="Ng V."/>
            <person name="Clum A."/>
            <person name="Steindorff A."/>
            <person name="Ohm R.A."/>
            <person name="Martin F."/>
            <person name="Silar P."/>
            <person name="Natvig D.O."/>
            <person name="Lalanne C."/>
            <person name="Gautier V."/>
            <person name="Ament-Velasquez S.L."/>
            <person name="Kruys A."/>
            <person name="Hutchinson M.I."/>
            <person name="Powell A.J."/>
            <person name="Barry K."/>
            <person name="Miller A.N."/>
            <person name="Grigoriev I.V."/>
            <person name="Debuchy R."/>
            <person name="Gladieux P."/>
            <person name="Hiltunen Thoren M."/>
            <person name="Johannesson H."/>
        </authorList>
    </citation>
    <scope>NUCLEOTIDE SEQUENCE</scope>
    <source>
        <strain evidence="2">CBS 333.67</strain>
    </source>
</reference>
<dbReference type="InterPro" id="IPR011009">
    <property type="entry name" value="Kinase-like_dom_sf"/>
</dbReference>
<feature type="compositionally biased region" description="Basic and acidic residues" evidence="1">
    <location>
        <begin position="21"/>
        <end position="30"/>
    </location>
</feature>
<dbReference type="RefSeq" id="XP_062718610.1">
    <property type="nucleotide sequence ID" value="XM_062870776.1"/>
</dbReference>
<reference evidence="2" key="2">
    <citation type="submission" date="2023-06" db="EMBL/GenBank/DDBJ databases">
        <authorList>
            <consortium name="Lawrence Berkeley National Laboratory"/>
            <person name="Mondo S.J."/>
            <person name="Hensen N."/>
            <person name="Bonometti L."/>
            <person name="Westerberg I."/>
            <person name="Brannstrom I.O."/>
            <person name="Guillou S."/>
            <person name="Cros-Aarteil S."/>
            <person name="Calhoun S."/>
            <person name="Haridas S."/>
            <person name="Kuo A."/>
            <person name="Pangilinan J."/>
            <person name="Riley R."/>
            <person name="Labutti K."/>
            <person name="Andreopoulos B."/>
            <person name="Lipzen A."/>
            <person name="Chen C."/>
            <person name="Yanf M."/>
            <person name="Daum C."/>
            <person name="Ng V."/>
            <person name="Clum A."/>
            <person name="Steindorff A."/>
            <person name="Ohm R."/>
            <person name="Martin F."/>
            <person name="Silar P."/>
            <person name="Natvig D."/>
            <person name="Lalanne C."/>
            <person name="Gautier V."/>
            <person name="Ament-Velasquez S.L."/>
            <person name="Kruys A."/>
            <person name="Hutchinson M.I."/>
            <person name="Powell A.J."/>
            <person name="Barry K."/>
            <person name="Miller A.N."/>
            <person name="Grigoriev I.V."/>
            <person name="Debuchy R."/>
            <person name="Gladieux P."/>
            <person name="Thoren M.H."/>
            <person name="Johannesson H."/>
        </authorList>
    </citation>
    <scope>NUCLEOTIDE SEQUENCE</scope>
    <source>
        <strain evidence="2">CBS 333.67</strain>
    </source>
</reference>
<organism evidence="2 3">
    <name type="scientific">Chaetomium strumarium</name>
    <dbReference type="NCBI Taxonomy" id="1170767"/>
    <lineage>
        <taxon>Eukaryota</taxon>
        <taxon>Fungi</taxon>
        <taxon>Dikarya</taxon>
        <taxon>Ascomycota</taxon>
        <taxon>Pezizomycotina</taxon>
        <taxon>Sordariomycetes</taxon>
        <taxon>Sordariomycetidae</taxon>
        <taxon>Sordariales</taxon>
        <taxon>Chaetomiaceae</taxon>
        <taxon>Chaetomium</taxon>
    </lineage>
</organism>
<dbReference type="GO" id="GO:0016301">
    <property type="term" value="F:kinase activity"/>
    <property type="evidence" value="ECO:0007669"/>
    <property type="project" value="UniProtKB-KW"/>
</dbReference>
<sequence>MADRNEDSSRSPISSGSADPAHPDNKRDREYGMYPDRLFIHKYRPGIPQRFGRIVRGSYNAIFPLFFTDGTAAALRVALPGVNAFPDEKVRVEVATMRYIEKMTSIPVPHVYHWSTADENPLGLGAFIIMDYVHDERSLASVLKDPTAEEPEQYLDPNIPTDKLERMYRQLASSILELSKLEMPKIGSLHRPLTVDMNELVKSGGIPPSEWYEALADMHVAHLTFQRNSAVESADDGRDKFVARHLFRQAAAKGQQESQRAGQETFKLWVDDLRPQNVLVDAGLNIVAVIDWEWAYFAPAQFVYDPPYWLLLERPEFWYGTVLEWRDKFSRVLDVFCRALRSLEEEQKKGDGEEEEWSITEHILALSLDPETAAQTEETPVVPLSERMRESWKSGTFWEDYAARRCYGFDPIFWEFLDERFFGKNAEGGYEGRMNLLSDKVRRRMHLFVDRKMEESKEERIEEWDPEAARIYLGDILLDLS</sequence>